<protein>
    <submittedName>
        <fullName evidence="2">Uncharacterized protein</fullName>
    </submittedName>
</protein>
<organism evidence="2 3">
    <name type="scientific">Dissostichus mawsoni</name>
    <name type="common">Antarctic cod</name>
    <dbReference type="NCBI Taxonomy" id="36200"/>
    <lineage>
        <taxon>Eukaryota</taxon>
        <taxon>Metazoa</taxon>
        <taxon>Chordata</taxon>
        <taxon>Craniata</taxon>
        <taxon>Vertebrata</taxon>
        <taxon>Euteleostomi</taxon>
        <taxon>Actinopterygii</taxon>
        <taxon>Neopterygii</taxon>
        <taxon>Teleostei</taxon>
        <taxon>Neoteleostei</taxon>
        <taxon>Acanthomorphata</taxon>
        <taxon>Eupercaria</taxon>
        <taxon>Perciformes</taxon>
        <taxon>Notothenioidei</taxon>
        <taxon>Nototheniidae</taxon>
        <taxon>Dissostichus</taxon>
    </lineage>
</organism>
<dbReference type="AlphaFoldDB" id="A0A7J5XIW8"/>
<feature type="region of interest" description="Disordered" evidence="1">
    <location>
        <begin position="221"/>
        <end position="249"/>
    </location>
</feature>
<evidence type="ECO:0000256" key="1">
    <source>
        <dbReference type="SAM" id="MobiDB-lite"/>
    </source>
</evidence>
<evidence type="ECO:0000313" key="3">
    <source>
        <dbReference type="Proteomes" id="UP000518266"/>
    </source>
</evidence>
<proteinExistence type="predicted"/>
<dbReference type="Proteomes" id="UP000518266">
    <property type="component" value="Unassembled WGS sequence"/>
</dbReference>
<sequence>MQDHDRCNHTGVNLRYRAISTSAVVAVDTVPLSNQLFQASPLLPLPPQPHHLLLQLLLLLPPPRLLASLPPPRLPSGLPQSLPLSLLPQPLCLPPLSVLSHLQRQSVAISMSEKHSLGAGRFSSRLICFPTPQRSHPLSRGSRDVLGSRTCSCRASMEMIGFLSFFLVCPTSSTSSSITSESNSSCSIRSWRKLFTALCSSSSARQAAGGELSGLLLSPEHLRSSSSSSSSSTSSSTRSLLFSQSASRA</sequence>
<name>A0A7J5XIW8_DISMA</name>
<evidence type="ECO:0000313" key="2">
    <source>
        <dbReference type="EMBL" id="KAF3836537.1"/>
    </source>
</evidence>
<comment type="caution">
    <text evidence="2">The sequence shown here is derived from an EMBL/GenBank/DDBJ whole genome shotgun (WGS) entry which is preliminary data.</text>
</comment>
<keyword evidence="3" id="KW-1185">Reference proteome</keyword>
<accession>A0A7J5XIW8</accession>
<reference evidence="2 3" key="1">
    <citation type="submission" date="2020-03" db="EMBL/GenBank/DDBJ databases">
        <title>Dissostichus mawsoni Genome sequencing and assembly.</title>
        <authorList>
            <person name="Park H."/>
        </authorList>
    </citation>
    <scope>NUCLEOTIDE SEQUENCE [LARGE SCALE GENOMIC DNA]</scope>
    <source>
        <strain evidence="2">DM0001</strain>
        <tissue evidence="2">Muscle</tissue>
    </source>
</reference>
<dbReference type="EMBL" id="JAAKFY010000024">
    <property type="protein sequence ID" value="KAF3836537.1"/>
    <property type="molecule type" value="Genomic_DNA"/>
</dbReference>
<gene>
    <name evidence="2" type="ORF">F7725_029095</name>
</gene>